<dbReference type="Pfam" id="PF01397">
    <property type="entry name" value="Terpene_synth"/>
    <property type="match status" value="1"/>
</dbReference>
<dbReference type="GO" id="GO:0000287">
    <property type="term" value="F:magnesium ion binding"/>
    <property type="evidence" value="ECO:0007669"/>
    <property type="project" value="InterPro"/>
</dbReference>
<keyword evidence="4" id="KW-0456">Lyase</keyword>
<dbReference type="PANTHER" id="PTHR31739">
    <property type="entry name" value="ENT-COPALYL DIPHOSPHATE SYNTHASE, CHLOROPLASTIC"/>
    <property type="match status" value="1"/>
</dbReference>
<keyword evidence="3" id="KW-0460">Magnesium</keyword>
<dbReference type="GO" id="GO:0010333">
    <property type="term" value="F:terpene synthase activity"/>
    <property type="evidence" value="ECO:0007669"/>
    <property type="project" value="InterPro"/>
</dbReference>
<evidence type="ECO:0000259" key="5">
    <source>
        <dbReference type="Pfam" id="PF01397"/>
    </source>
</evidence>
<evidence type="ECO:0000313" key="7">
    <source>
        <dbReference type="EMBL" id="KAJ8761585.1"/>
    </source>
</evidence>
<evidence type="ECO:0000256" key="1">
    <source>
        <dbReference type="ARBA" id="ARBA00001946"/>
    </source>
</evidence>
<dbReference type="SFLD" id="SFLDG01014">
    <property type="entry name" value="Terpene_Cyclase_Like_1_N-term"/>
    <property type="match status" value="1"/>
</dbReference>
<dbReference type="Pfam" id="PF03936">
    <property type="entry name" value="Terpene_synth_C"/>
    <property type="match status" value="1"/>
</dbReference>
<evidence type="ECO:0008006" key="9">
    <source>
        <dbReference type="Google" id="ProtNLM"/>
    </source>
</evidence>
<dbReference type="GO" id="GO:0016102">
    <property type="term" value="P:diterpenoid biosynthetic process"/>
    <property type="evidence" value="ECO:0007669"/>
    <property type="project" value="TreeGrafter"/>
</dbReference>
<dbReference type="Gene3D" id="1.50.10.130">
    <property type="entry name" value="Terpene synthase, N-terminal domain"/>
    <property type="match status" value="1"/>
</dbReference>
<organism evidence="7 8">
    <name type="scientific">Erythroxylum novogranatense</name>
    <dbReference type="NCBI Taxonomy" id="1862640"/>
    <lineage>
        <taxon>Eukaryota</taxon>
        <taxon>Viridiplantae</taxon>
        <taxon>Streptophyta</taxon>
        <taxon>Embryophyta</taxon>
        <taxon>Tracheophyta</taxon>
        <taxon>Spermatophyta</taxon>
        <taxon>Magnoliopsida</taxon>
        <taxon>eudicotyledons</taxon>
        <taxon>Gunneridae</taxon>
        <taxon>Pentapetalae</taxon>
        <taxon>rosids</taxon>
        <taxon>fabids</taxon>
        <taxon>Malpighiales</taxon>
        <taxon>Erythroxylaceae</taxon>
        <taxon>Erythroxylum</taxon>
    </lineage>
</organism>
<dbReference type="InterPro" id="IPR050148">
    <property type="entry name" value="Terpene_synthase-like"/>
</dbReference>
<name>A0AAV8T5Q5_9ROSI</name>
<dbReference type="InterPro" id="IPR001906">
    <property type="entry name" value="Terpene_synth_N"/>
</dbReference>
<proteinExistence type="predicted"/>
<dbReference type="FunFam" id="1.10.600.10:FF:000036">
    <property type="entry name" value="cis-abienol synthase, chloroplastic"/>
    <property type="match status" value="1"/>
</dbReference>
<evidence type="ECO:0000256" key="4">
    <source>
        <dbReference type="ARBA" id="ARBA00023239"/>
    </source>
</evidence>
<sequence>MEFESSHHSIQALVEKIKEEICRDINSQSFIAPSAYDTAFVAMVPSTDEPLRPMFKNCLDWVLNNQTEAGFWGECDSHGLPTLESLPATVACMVALKIWNTGDIHIERGLSFIRANFENFLADIDHYCPRWFAIVFPAVVQLADKLSIEIDFPDQLMASVMNIIHKRKQILSKEEAKGHYPPLLSYHEVLPLHYIDDEEEHVLKHMDSDGSLSKSPSATASAFMATGNKDCLRYLQLLNKKFANGGVPQTYPLDEELINICMVNQLQRLGLAEYFNEEIEKVLEQVYKSYMTRESWAEPNDSPLALKLYKDSLAFYLLRLHGFRVSPWTFCWFLQAKEVEEKIGNDHEHFSSVMLNVYRATDLMFPGEYELEEARSFSKKLLEKSISGRPKGQDHVPYPNFHVAIEHELEFPWIARMDQLDYRAWIEHENNNALWMGKTSYHRLSSHLNQKFVLLALQNYVFRQSIYKKELEELKRWSNRWGLPKMRFCREKAAYCYFAVASSTSLPRDCDLRMIIAKSAIVVTVADDFYDIEGSLDELRKLTSAVQRWDGKGLTGNSKTIFEVLESLVREIAAKHFQRHGMTEITDYVRNIWRETFLSWLTEATLSRTGCIPLMGDYLETGMISIATHTIALPASCFLQPSMTTHKFRPPKYETITRLLMLIPRLLNDTQSYEKEQKDGKINFVTLHSKQNPNVEIEDSIAFTNDIIVKKTKEFLEHVLMGGFDDLSRPCKLLHLSCLKVFHMFFVSGNRYDSPTDMIRDIQKSIYDPPDVEPKKTRKLIPHRSSSIKVPQKVVMSYDFDRYCFNRTRIAATCVFQPTSHKLYMNKPLITRIGSCFL</sequence>
<dbReference type="Gene3D" id="1.10.600.10">
    <property type="entry name" value="Farnesyl Diphosphate Synthase"/>
    <property type="match status" value="1"/>
</dbReference>
<dbReference type="InterPro" id="IPR005630">
    <property type="entry name" value="Terpene_synthase_metal-bd"/>
</dbReference>
<evidence type="ECO:0000256" key="2">
    <source>
        <dbReference type="ARBA" id="ARBA00022723"/>
    </source>
</evidence>
<dbReference type="FunFam" id="1.50.10.130:FF:000002">
    <property type="entry name" value="Ent-copalyl diphosphate synthase, chloroplastic"/>
    <property type="match status" value="1"/>
</dbReference>
<dbReference type="EMBL" id="JAIWQS010000006">
    <property type="protein sequence ID" value="KAJ8761585.1"/>
    <property type="molecule type" value="Genomic_DNA"/>
</dbReference>
<feature type="domain" description="Terpene synthase metal-binding" evidence="6">
    <location>
        <begin position="484"/>
        <end position="714"/>
    </location>
</feature>
<feature type="domain" description="Terpene synthase N-terminal" evidence="5">
    <location>
        <begin position="205"/>
        <end position="390"/>
    </location>
</feature>
<dbReference type="Gene3D" id="1.50.10.160">
    <property type="match status" value="1"/>
</dbReference>
<keyword evidence="8" id="KW-1185">Reference proteome</keyword>
<evidence type="ECO:0000259" key="6">
    <source>
        <dbReference type="Pfam" id="PF03936"/>
    </source>
</evidence>
<evidence type="ECO:0000313" key="8">
    <source>
        <dbReference type="Proteomes" id="UP001159364"/>
    </source>
</evidence>
<dbReference type="SUPFAM" id="SSF48576">
    <property type="entry name" value="Terpenoid synthases"/>
    <property type="match status" value="1"/>
</dbReference>
<evidence type="ECO:0000256" key="3">
    <source>
        <dbReference type="ARBA" id="ARBA00022842"/>
    </source>
</evidence>
<comment type="caution">
    <text evidence="7">The sequence shown here is derived from an EMBL/GenBank/DDBJ whole genome shotgun (WGS) entry which is preliminary data.</text>
</comment>
<dbReference type="InterPro" id="IPR008949">
    <property type="entry name" value="Isoprenoid_synthase_dom_sf"/>
</dbReference>
<dbReference type="AlphaFoldDB" id="A0AAV8T5Q5"/>
<dbReference type="InterPro" id="IPR036965">
    <property type="entry name" value="Terpene_synth_N_sf"/>
</dbReference>
<dbReference type="InterPro" id="IPR008930">
    <property type="entry name" value="Terpenoid_cyclase/PrenylTrfase"/>
</dbReference>
<keyword evidence="2" id="KW-0479">Metal-binding</keyword>
<accession>A0AAV8T5Q5</accession>
<reference evidence="7 8" key="1">
    <citation type="submission" date="2021-09" db="EMBL/GenBank/DDBJ databases">
        <title>Genomic insights and catalytic innovation underlie evolution of tropane alkaloids biosynthesis.</title>
        <authorList>
            <person name="Wang Y.-J."/>
            <person name="Tian T."/>
            <person name="Huang J.-P."/>
            <person name="Huang S.-X."/>
        </authorList>
    </citation>
    <scope>NUCLEOTIDE SEQUENCE [LARGE SCALE GENOMIC DNA]</scope>
    <source>
        <strain evidence="7">KIB-2018</strain>
        <tissue evidence="7">Leaf</tissue>
    </source>
</reference>
<protein>
    <recommendedName>
        <fullName evidence="9">(+)-delta-cadinene synthase</fullName>
    </recommendedName>
</protein>
<dbReference type="SUPFAM" id="SSF48239">
    <property type="entry name" value="Terpenoid cyclases/Protein prenyltransferases"/>
    <property type="match status" value="2"/>
</dbReference>
<gene>
    <name evidence="7" type="ORF">K2173_004361</name>
</gene>
<comment type="cofactor">
    <cofactor evidence="1">
        <name>Mg(2+)</name>
        <dbReference type="ChEBI" id="CHEBI:18420"/>
    </cofactor>
</comment>
<dbReference type="PANTHER" id="PTHR31739:SF25">
    <property type="entry name" value="(E,E)-GERANYLLINALOOL SYNTHASE"/>
    <property type="match status" value="1"/>
</dbReference>
<dbReference type="Proteomes" id="UP001159364">
    <property type="component" value="Linkage Group LG06"/>
</dbReference>